<evidence type="ECO:0000313" key="30">
    <source>
        <dbReference type="Ensembl" id="ENSOMEP00000005629.1"/>
    </source>
</evidence>
<dbReference type="InterPro" id="IPR018000">
    <property type="entry name" value="Neurotransmitter_ion_chnl_CS"/>
</dbReference>
<keyword evidence="31" id="KW-1185">Reference proteome</keyword>
<comment type="catalytic activity">
    <reaction evidence="1">
        <text>NH4(+)(in) = NH4(+)(out)</text>
        <dbReference type="Rhea" id="RHEA:28747"/>
        <dbReference type="ChEBI" id="CHEBI:28938"/>
    </reaction>
</comment>
<evidence type="ECO:0000256" key="3">
    <source>
        <dbReference type="ARBA" id="ARBA00022475"/>
    </source>
</evidence>
<evidence type="ECO:0000256" key="22">
    <source>
        <dbReference type="ARBA" id="ARBA00036811"/>
    </source>
</evidence>
<evidence type="ECO:0000256" key="24">
    <source>
        <dbReference type="ARBA" id="ARBA00040003"/>
    </source>
</evidence>
<evidence type="ECO:0000256" key="27">
    <source>
        <dbReference type="SAM" id="MobiDB-lite"/>
    </source>
</evidence>
<sequence length="491" mass="55062">IQCSPSKPDKLDVTVVFWTETPSPSSVSLQGPHQRNLLKTLLKDYNRMERPVANDSHTLTVHFTLSLIQIMDVDEKNQVLTSNMWLQMTWYDHYLQWNQSEYPGVKNLRFTSDQVWTPDILLYNSADDDFDSTFKTNVLVNSSGYAKYLPPGIFMSTCNVDVRWFPFDIQKCNLKFGSWTYDGWLLDLQMIEADISSYMPNGEWDLIGVPGSRNEIFYDCCKEPYTDVTFVITIRRRTLYYALNLLIPCVLLSSMTLLVFVLPADSGEKISLGITVLLSLTVFMLLVAEIMPATSDSVPLIGQYFASIMIIVGMSVIATTVVLQYHHHDPNGGNMPKWVQLVLLQWVAWFLRMKRPGESDDPERPPCAPHLRRCSSGSQSGSIPNPPDHTLHPLHPNMSAGGGGFGGGAGGCSTAGIGDPQLQAILEEVRYMADRFREQDEAENVANQWKFAGAVIDRLCLVAFSVFNIICTISILMSAPNFVEAVSKDFV</sequence>
<keyword evidence="10" id="KW-1015">Disulfide bond</keyword>
<feature type="transmembrane region" description="Helical" evidence="26">
    <location>
        <begin position="459"/>
        <end position="479"/>
    </location>
</feature>
<dbReference type="FunFam" id="1.20.58.390:FF:000011">
    <property type="entry name" value="neuronal acetylcholine receptor subunit alpha-7"/>
    <property type="match status" value="1"/>
</dbReference>
<evidence type="ECO:0000259" key="28">
    <source>
        <dbReference type="Pfam" id="PF02931"/>
    </source>
</evidence>
<keyword evidence="7" id="KW-0770">Synapse</keyword>
<dbReference type="PRINTS" id="PR00254">
    <property type="entry name" value="NICOTINICR"/>
</dbReference>
<keyword evidence="14" id="KW-1071">Ligand-gated ion channel</keyword>
<evidence type="ECO:0000313" key="31">
    <source>
        <dbReference type="Proteomes" id="UP000261560"/>
    </source>
</evidence>
<reference evidence="30" key="2">
    <citation type="submission" date="2025-09" db="UniProtKB">
        <authorList>
            <consortium name="Ensembl"/>
        </authorList>
    </citation>
    <scope>IDENTIFICATION</scope>
</reference>
<reference evidence="30" key="1">
    <citation type="submission" date="2025-08" db="UniProtKB">
        <authorList>
            <consortium name="Ensembl"/>
        </authorList>
    </citation>
    <scope>IDENTIFICATION</scope>
</reference>
<keyword evidence="5" id="KW-0732">Signal</keyword>
<evidence type="ECO:0000256" key="10">
    <source>
        <dbReference type="ARBA" id="ARBA00023157"/>
    </source>
</evidence>
<evidence type="ECO:0000256" key="11">
    <source>
        <dbReference type="ARBA" id="ARBA00023170"/>
    </source>
</evidence>
<dbReference type="OMA" id="NMSPFFC"/>
<dbReference type="Pfam" id="PF02932">
    <property type="entry name" value="Neur_chan_memb"/>
    <property type="match status" value="1"/>
</dbReference>
<evidence type="ECO:0000256" key="12">
    <source>
        <dbReference type="ARBA" id="ARBA00023180"/>
    </source>
</evidence>
<evidence type="ECO:0000256" key="19">
    <source>
        <dbReference type="ARBA" id="ARBA00036239"/>
    </source>
</evidence>
<keyword evidence="4 26" id="KW-0812">Transmembrane</keyword>
<keyword evidence="3" id="KW-1003">Cell membrane</keyword>
<evidence type="ECO:0000256" key="20">
    <source>
        <dbReference type="ARBA" id="ARBA00036634"/>
    </source>
</evidence>
<dbReference type="InterPro" id="IPR002394">
    <property type="entry name" value="Nicotinic_acetylcholine_rcpt"/>
</dbReference>
<feature type="transmembrane region" description="Helical" evidence="26">
    <location>
        <begin position="270"/>
        <end position="288"/>
    </location>
</feature>
<dbReference type="InterPro" id="IPR038050">
    <property type="entry name" value="Neuro_actylchol_rec"/>
</dbReference>
<evidence type="ECO:0000256" key="25">
    <source>
        <dbReference type="ARBA" id="ARBA00081631"/>
    </source>
</evidence>
<organism evidence="30 31">
    <name type="scientific">Oryzias melastigma</name>
    <name type="common">Marine medaka</name>
    <dbReference type="NCBI Taxonomy" id="30732"/>
    <lineage>
        <taxon>Eukaryota</taxon>
        <taxon>Metazoa</taxon>
        <taxon>Chordata</taxon>
        <taxon>Craniata</taxon>
        <taxon>Vertebrata</taxon>
        <taxon>Euteleostomi</taxon>
        <taxon>Actinopterygii</taxon>
        <taxon>Neopterygii</taxon>
        <taxon>Teleostei</taxon>
        <taxon>Neoteleostei</taxon>
        <taxon>Acanthomorphata</taxon>
        <taxon>Ovalentaria</taxon>
        <taxon>Atherinomorphae</taxon>
        <taxon>Beloniformes</taxon>
        <taxon>Adrianichthyidae</taxon>
        <taxon>Oryziinae</taxon>
        <taxon>Oryzias</taxon>
    </lineage>
</organism>
<keyword evidence="12" id="KW-0325">Glycoprotein</keyword>
<dbReference type="SUPFAM" id="SSF63712">
    <property type="entry name" value="Nicotinic receptor ligand binding domain-like"/>
    <property type="match status" value="1"/>
</dbReference>
<feature type="transmembrane region" description="Helical" evidence="26">
    <location>
        <begin position="300"/>
        <end position="323"/>
    </location>
</feature>
<comment type="catalytic activity">
    <reaction evidence="21">
        <text>guanidine(out) = guanidine(in)</text>
        <dbReference type="Rhea" id="RHEA:73883"/>
        <dbReference type="ChEBI" id="CHEBI:30087"/>
    </reaction>
</comment>
<keyword evidence="15 26" id="KW-0407">Ion channel</keyword>
<dbReference type="PROSITE" id="PS00236">
    <property type="entry name" value="NEUROTR_ION_CHANNEL"/>
    <property type="match status" value="1"/>
</dbReference>
<keyword evidence="11" id="KW-0675">Receptor</keyword>
<dbReference type="Gene3D" id="2.70.170.10">
    <property type="entry name" value="Neurotransmitter-gated ion-channel ligand-binding domain"/>
    <property type="match status" value="1"/>
</dbReference>
<evidence type="ECO:0000256" key="26">
    <source>
        <dbReference type="RuleBase" id="RU000687"/>
    </source>
</evidence>
<accession>A0A3B3BK53</accession>
<evidence type="ECO:0000256" key="9">
    <source>
        <dbReference type="ARBA" id="ARBA00023136"/>
    </source>
</evidence>
<evidence type="ECO:0000256" key="14">
    <source>
        <dbReference type="ARBA" id="ARBA00023286"/>
    </source>
</evidence>
<comment type="catalytic activity">
    <reaction evidence="20">
        <text>Ca(2+)(in) = Ca(2+)(out)</text>
        <dbReference type="Rhea" id="RHEA:29671"/>
        <dbReference type="ChEBI" id="CHEBI:29108"/>
    </reaction>
</comment>
<dbReference type="InterPro" id="IPR036719">
    <property type="entry name" value="Neuro-gated_channel_TM_sf"/>
</dbReference>
<dbReference type="Gene3D" id="1.20.58.390">
    <property type="entry name" value="Neurotransmitter-gated ion-channel transmembrane domain"/>
    <property type="match status" value="2"/>
</dbReference>
<evidence type="ECO:0000259" key="29">
    <source>
        <dbReference type="Pfam" id="PF02932"/>
    </source>
</evidence>
<dbReference type="Ensembl" id="ENSOMET00000007167.1">
    <property type="protein sequence ID" value="ENSOMEP00000005629.1"/>
    <property type="gene ID" value="ENSOMEG00000006641.1"/>
</dbReference>
<feature type="transmembrane region" description="Helical" evidence="26">
    <location>
        <begin position="239"/>
        <end position="264"/>
    </location>
</feature>
<dbReference type="InterPro" id="IPR036734">
    <property type="entry name" value="Neur_chan_lig-bd_sf"/>
</dbReference>
<feature type="domain" description="Neurotransmitter-gated ion-channel transmembrane" evidence="29">
    <location>
        <begin position="245"/>
        <end position="475"/>
    </location>
</feature>
<comment type="catalytic activity">
    <reaction evidence="17">
        <text>L-arginine(in) = L-arginine(out)</text>
        <dbReference type="Rhea" id="RHEA:32143"/>
        <dbReference type="ChEBI" id="CHEBI:32682"/>
    </reaction>
</comment>
<evidence type="ECO:0000256" key="18">
    <source>
        <dbReference type="ARBA" id="ARBA00034430"/>
    </source>
</evidence>
<keyword evidence="8 26" id="KW-0406">Ion transport</keyword>
<comment type="catalytic activity">
    <reaction evidence="18">
        <text>K(+)(in) = K(+)(out)</text>
        <dbReference type="Rhea" id="RHEA:29463"/>
        <dbReference type="ChEBI" id="CHEBI:29103"/>
    </reaction>
</comment>
<evidence type="ECO:0000256" key="13">
    <source>
        <dbReference type="ARBA" id="ARBA00023257"/>
    </source>
</evidence>
<feature type="region of interest" description="Disordered" evidence="27">
    <location>
        <begin position="357"/>
        <end position="397"/>
    </location>
</feature>
<evidence type="ECO:0000256" key="1">
    <source>
        <dbReference type="ARBA" id="ARBA00000309"/>
    </source>
</evidence>
<dbReference type="GeneTree" id="ENSGT00940000164921"/>
<evidence type="ECO:0000256" key="6">
    <source>
        <dbReference type="ARBA" id="ARBA00022989"/>
    </source>
</evidence>
<evidence type="ECO:0000256" key="21">
    <source>
        <dbReference type="ARBA" id="ARBA00036754"/>
    </source>
</evidence>
<dbReference type="NCBIfam" id="TIGR00860">
    <property type="entry name" value="LIC"/>
    <property type="match status" value="1"/>
</dbReference>
<dbReference type="AlphaFoldDB" id="A0A3B3BK53"/>
<feature type="domain" description="Neurotransmitter-gated ion-channel ligand-binding" evidence="28">
    <location>
        <begin position="35"/>
        <end position="238"/>
    </location>
</feature>
<dbReference type="InterPro" id="IPR006029">
    <property type="entry name" value="Neurotrans-gated_channel_TM"/>
</dbReference>
<keyword evidence="9 26" id="KW-0472">Membrane</keyword>
<dbReference type="InterPro" id="IPR006202">
    <property type="entry name" value="Neur_chan_lig-bd"/>
</dbReference>
<dbReference type="InterPro" id="IPR006201">
    <property type="entry name" value="Neur_channel"/>
</dbReference>
<comment type="similarity">
    <text evidence="23">Belongs to the ligand-gated ion channel (TC 1.A.9) family. Acetylcholine receptor (TC 1.A.9.1) subfamily. Alpha-7/CHRNA7 sub-subfamily.</text>
</comment>
<evidence type="ECO:0000256" key="17">
    <source>
        <dbReference type="ARBA" id="ARBA00034423"/>
    </source>
</evidence>
<keyword evidence="13" id="KW-0628">Postsynaptic cell membrane</keyword>
<keyword evidence="6 26" id="KW-1133">Transmembrane helix</keyword>
<dbReference type="CDD" id="cd19051">
    <property type="entry name" value="LGIC_TM_cation"/>
    <property type="match status" value="1"/>
</dbReference>
<evidence type="ECO:0000256" key="15">
    <source>
        <dbReference type="ARBA" id="ARBA00023303"/>
    </source>
</evidence>
<dbReference type="SUPFAM" id="SSF90112">
    <property type="entry name" value="Neurotransmitter-gated ion-channel transmembrane pore"/>
    <property type="match status" value="1"/>
</dbReference>
<dbReference type="Pfam" id="PF02931">
    <property type="entry name" value="Neur_chan_LBD"/>
    <property type="match status" value="1"/>
</dbReference>
<dbReference type="PRINTS" id="PR00252">
    <property type="entry name" value="NRIONCHANNEL"/>
</dbReference>
<proteinExistence type="inferred from homology"/>
<evidence type="ECO:0000256" key="5">
    <source>
        <dbReference type="ARBA" id="ARBA00022729"/>
    </source>
</evidence>
<evidence type="ECO:0000256" key="16">
    <source>
        <dbReference type="ARBA" id="ARBA00034104"/>
    </source>
</evidence>
<evidence type="ECO:0000256" key="2">
    <source>
        <dbReference type="ARBA" id="ARBA00022448"/>
    </source>
</evidence>
<dbReference type="FunFam" id="2.70.170.10:FF:000009">
    <property type="entry name" value="Neuronal acetylcholine receptor subunit alpha-7"/>
    <property type="match status" value="1"/>
</dbReference>
<comment type="catalytic activity">
    <reaction evidence="22">
        <text>choline(out) = choline(in)</text>
        <dbReference type="Rhea" id="RHEA:32751"/>
        <dbReference type="ChEBI" id="CHEBI:15354"/>
    </reaction>
</comment>
<comment type="catalytic activity">
    <reaction evidence="19">
        <text>Na(+)(in) = Na(+)(out)</text>
        <dbReference type="Rhea" id="RHEA:34963"/>
        <dbReference type="ChEBI" id="CHEBI:29101"/>
    </reaction>
</comment>
<name>A0A3B3BK53_ORYME</name>
<evidence type="ECO:0000256" key="7">
    <source>
        <dbReference type="ARBA" id="ARBA00023018"/>
    </source>
</evidence>
<comment type="subcellular location">
    <subcellularLocation>
        <location evidence="16">Postsynaptic cell membrane</location>
        <topology evidence="16">Multi-pass membrane protein</topology>
    </subcellularLocation>
</comment>
<dbReference type="GO" id="GO:0045211">
    <property type="term" value="C:postsynaptic membrane"/>
    <property type="evidence" value="ECO:0007669"/>
    <property type="project" value="UniProtKB-SubCell"/>
</dbReference>
<dbReference type="Proteomes" id="UP000261560">
    <property type="component" value="Unplaced"/>
</dbReference>
<protein>
    <recommendedName>
        <fullName evidence="24">Neuronal acetylcholine receptor subunit alpha-7</fullName>
    </recommendedName>
    <alternativeName>
        <fullName evidence="25">Nicotinic acetylcholine receptor subunit alpha-7</fullName>
    </alternativeName>
</protein>
<keyword evidence="2 26" id="KW-0813">Transport</keyword>
<evidence type="ECO:0000256" key="8">
    <source>
        <dbReference type="ARBA" id="ARBA00023065"/>
    </source>
</evidence>
<evidence type="ECO:0000256" key="23">
    <source>
        <dbReference type="ARBA" id="ARBA00037939"/>
    </source>
</evidence>
<dbReference type="FunFam" id="1.20.58.390:FF:000007">
    <property type="entry name" value="Neuronal acetylcholine receptor subunit alpha-7"/>
    <property type="match status" value="1"/>
</dbReference>
<evidence type="ECO:0000256" key="4">
    <source>
        <dbReference type="ARBA" id="ARBA00022692"/>
    </source>
</evidence>
<dbReference type="GO" id="GO:0004888">
    <property type="term" value="F:transmembrane signaling receptor activity"/>
    <property type="evidence" value="ECO:0007669"/>
    <property type="project" value="InterPro"/>
</dbReference>
<dbReference type="PANTHER" id="PTHR18945">
    <property type="entry name" value="NEUROTRANSMITTER GATED ION CHANNEL"/>
    <property type="match status" value="1"/>
</dbReference>
<dbReference type="GO" id="GO:0022848">
    <property type="term" value="F:acetylcholine-gated monoatomic cation-selective channel activity"/>
    <property type="evidence" value="ECO:0007669"/>
    <property type="project" value="InterPro"/>
</dbReference>